<dbReference type="InterPro" id="IPR029068">
    <property type="entry name" value="Glyas_Bleomycin-R_OHBP_Dase"/>
</dbReference>
<gene>
    <name evidence="1" type="ORF">S01H1_11923</name>
</gene>
<comment type="caution">
    <text evidence="1">The sequence shown here is derived from an EMBL/GenBank/DDBJ whole genome shotgun (WGS) entry which is preliminary data.</text>
</comment>
<organism evidence="1">
    <name type="scientific">marine sediment metagenome</name>
    <dbReference type="NCBI Taxonomy" id="412755"/>
    <lineage>
        <taxon>unclassified sequences</taxon>
        <taxon>metagenomes</taxon>
        <taxon>ecological metagenomes</taxon>
    </lineage>
</organism>
<evidence type="ECO:0008006" key="2">
    <source>
        <dbReference type="Google" id="ProtNLM"/>
    </source>
</evidence>
<dbReference type="Gene3D" id="3.10.180.10">
    <property type="entry name" value="2,3-Dihydroxybiphenyl 1,2-Dioxygenase, domain 1"/>
    <property type="match status" value="2"/>
</dbReference>
<protein>
    <recommendedName>
        <fullName evidence="2">VOC domain-containing protein</fullName>
    </recommendedName>
</protein>
<sequence length="196" mass="22122">MQETAKNYWDILGIGPWDMYELHAPVLSNVVYHGKPTQFSMKLGIATVDKVQLGLIEPISGDSIYSDLLVECREGLHHLQFTADNLDGITQIMVKDGFPLLMSGHIGDSAFAFYDTVDTLKTTWGVFQPLKGISPDYRHPENEVQASPARIKVKRISQVAIAVKDIPTVVKNYWDILGVGPWLIFPWESPHIYNRR</sequence>
<reference evidence="1" key="1">
    <citation type="journal article" date="2014" name="Front. Microbiol.">
        <title>High frequency of phylogenetically diverse reductive dehalogenase-homologous genes in deep subseafloor sedimentary metagenomes.</title>
        <authorList>
            <person name="Kawai M."/>
            <person name="Futagami T."/>
            <person name="Toyoda A."/>
            <person name="Takaki Y."/>
            <person name="Nishi S."/>
            <person name="Hori S."/>
            <person name="Arai W."/>
            <person name="Tsubouchi T."/>
            <person name="Morono Y."/>
            <person name="Uchiyama I."/>
            <person name="Ito T."/>
            <person name="Fujiyama A."/>
            <person name="Inagaki F."/>
            <person name="Takami H."/>
        </authorList>
    </citation>
    <scope>NUCLEOTIDE SEQUENCE</scope>
    <source>
        <strain evidence="1">Expedition CK06-06</strain>
    </source>
</reference>
<dbReference type="SUPFAM" id="SSF54593">
    <property type="entry name" value="Glyoxalase/Bleomycin resistance protein/Dihydroxybiphenyl dioxygenase"/>
    <property type="match status" value="1"/>
</dbReference>
<name>X0T765_9ZZZZ</name>
<accession>X0T765</accession>
<evidence type="ECO:0000313" key="1">
    <source>
        <dbReference type="EMBL" id="GAF83176.1"/>
    </source>
</evidence>
<proteinExistence type="predicted"/>
<dbReference type="AlphaFoldDB" id="X0T765"/>
<dbReference type="Pfam" id="PF13669">
    <property type="entry name" value="Glyoxalase_4"/>
    <property type="match status" value="1"/>
</dbReference>
<dbReference type="EMBL" id="BARS01006096">
    <property type="protein sequence ID" value="GAF83176.1"/>
    <property type="molecule type" value="Genomic_DNA"/>
</dbReference>